<dbReference type="EMBL" id="CP006773">
    <property type="protein sequence ID" value="AHD02814.1"/>
    <property type="molecule type" value="Genomic_DNA"/>
</dbReference>
<dbReference type="Proteomes" id="UP000018780">
    <property type="component" value="Chromosome"/>
</dbReference>
<dbReference type="AlphaFoldDB" id="V9VYL4"/>
<sequence>MALADWLQAVRIVPAAQPGVLNGPLASASVQICREAV</sequence>
<evidence type="ECO:0000313" key="1">
    <source>
        <dbReference type="EMBL" id="AHD02814.1"/>
    </source>
</evidence>
<keyword evidence="2" id="KW-1185">Reference proteome</keyword>
<reference evidence="1 2" key="1">
    <citation type="submission" date="2013-09" db="EMBL/GenBank/DDBJ databases">
        <authorList>
            <consortium name="DOE Joint Genome Institute"/>
            <person name="Klenk H.-P."/>
            <person name="Huntemann M."/>
            <person name="Han J."/>
            <person name="Chen A."/>
            <person name="Kyrpides N."/>
            <person name="Mavromatis K."/>
            <person name="Markowitz V."/>
            <person name="Palaniappan K."/>
            <person name="Ivanova N."/>
            <person name="Schaumberg A."/>
            <person name="Pati A."/>
            <person name="Liolios K."/>
            <person name="Nordberg H.P."/>
            <person name="Cantor M.N."/>
            <person name="Hua S.X."/>
            <person name="Woyke T."/>
        </authorList>
    </citation>
    <scope>NUCLEOTIDE SEQUENCE [LARGE SCALE GENOMIC DNA]</scope>
    <source>
        <strain evidence="1 2">DSM 14336</strain>
    </source>
</reference>
<organism evidence="1 2">
    <name type="scientific">Leisingera methylohalidivorans DSM 14336</name>
    <dbReference type="NCBI Taxonomy" id="999552"/>
    <lineage>
        <taxon>Bacteria</taxon>
        <taxon>Pseudomonadati</taxon>
        <taxon>Pseudomonadota</taxon>
        <taxon>Alphaproteobacteria</taxon>
        <taxon>Rhodobacterales</taxon>
        <taxon>Roseobacteraceae</taxon>
        <taxon>Leisingera</taxon>
    </lineage>
</organism>
<protein>
    <submittedName>
        <fullName evidence="1">Uncharacterized protein</fullName>
    </submittedName>
</protein>
<evidence type="ECO:0000313" key="2">
    <source>
        <dbReference type="Proteomes" id="UP000018780"/>
    </source>
</evidence>
<dbReference type="KEGG" id="lmd:METH_00695"/>
<dbReference type="HOGENOM" id="CLU_3345319_0_0_5"/>
<name>V9VYL4_9RHOB</name>
<dbReference type="PATRIC" id="fig|999552.6.peg.135"/>
<proteinExistence type="predicted"/>
<gene>
    <name evidence="1" type="ORF">METH_00695</name>
</gene>
<accession>V9VYL4</accession>